<dbReference type="InterPro" id="IPR042530">
    <property type="entry name" value="EME1/EME2_C"/>
</dbReference>
<dbReference type="GO" id="GO:0000712">
    <property type="term" value="P:resolution of meiotic recombination intermediates"/>
    <property type="evidence" value="ECO:0007669"/>
    <property type="project" value="TreeGrafter"/>
</dbReference>
<dbReference type="PANTHER" id="PTHR21077:SF5">
    <property type="entry name" value="CROSSOVER JUNCTION ENDONUCLEASE MMS4"/>
    <property type="match status" value="1"/>
</dbReference>
<evidence type="ECO:0000256" key="4">
    <source>
        <dbReference type="ARBA" id="ARBA00022722"/>
    </source>
</evidence>
<protein>
    <submittedName>
        <fullName evidence="15">Crossover junction endonuclease EME1</fullName>
    </submittedName>
</protein>
<keyword evidence="12" id="KW-0539">Nucleus</keyword>
<evidence type="ECO:0000256" key="11">
    <source>
        <dbReference type="ARBA" id="ARBA00023204"/>
    </source>
</evidence>
<evidence type="ECO:0000256" key="2">
    <source>
        <dbReference type="ARBA" id="ARBA00004123"/>
    </source>
</evidence>
<proteinExistence type="evidence at transcript level"/>
<evidence type="ECO:0000256" key="10">
    <source>
        <dbReference type="ARBA" id="ARBA00023172"/>
    </source>
</evidence>
<keyword evidence="9" id="KW-0460">Magnesium</keyword>
<evidence type="ECO:0000313" key="15">
    <source>
        <dbReference type="EMBL" id="JAB96306.1"/>
    </source>
</evidence>
<dbReference type="AlphaFoldDB" id="W8BSP2"/>
<keyword evidence="4" id="KW-0540">Nuclease</keyword>
<dbReference type="EMBL" id="GAMC01010249">
    <property type="protein sequence ID" value="JAB96306.1"/>
    <property type="molecule type" value="mRNA"/>
</dbReference>
<dbReference type="PANTHER" id="PTHR21077">
    <property type="entry name" value="EME1 PROTEIN"/>
    <property type="match status" value="1"/>
</dbReference>
<accession>W8BSP2</accession>
<evidence type="ECO:0000256" key="6">
    <source>
        <dbReference type="ARBA" id="ARBA00022759"/>
    </source>
</evidence>
<evidence type="ECO:0000256" key="7">
    <source>
        <dbReference type="ARBA" id="ARBA00022763"/>
    </source>
</evidence>
<dbReference type="SMART" id="SM00891">
    <property type="entry name" value="ERCC4"/>
    <property type="match status" value="1"/>
</dbReference>
<sequence>METKADKLQKKAIRDQQKRIKPGECQKYVRMVLDSDILFSKAHGLGHDLKSEIDKLQLNYVIRNLPLKMCVIWERQTGQRELLPTDNLDSPLSAHWDIENQVIQFHTAEELSKERSVSEIVRSLQSSYPEAKHTVALLGHRNKTADSKAVNYSLIDLQVLHQTASVQIPPIAGEVAATLRRFTKAIAEAPYKQQKSETLGTFKKFLANDKKQCVRVVGTSGFGRLWQQHLNRLPLVTLEVAETIIAQYPCPKRLIDAFEKDAETEREKIADLKINRGAPQPLQSDRRIGNVLSGKLHMLYNSRDPNAII</sequence>
<dbReference type="GO" id="GO:0046872">
    <property type="term" value="F:metal ion binding"/>
    <property type="evidence" value="ECO:0007669"/>
    <property type="project" value="UniProtKB-KW"/>
</dbReference>
<reference evidence="15" key="1">
    <citation type="submission" date="2013-07" db="EMBL/GenBank/DDBJ databases">
        <authorList>
            <person name="Geib S."/>
        </authorList>
    </citation>
    <scope>NUCLEOTIDE SEQUENCE</scope>
</reference>
<keyword evidence="13" id="KW-0469">Meiosis</keyword>
<organism evidence="15">
    <name type="scientific">Ceratitis capitata</name>
    <name type="common">Mediterranean fruit fly</name>
    <name type="synonym">Tephritis capitata</name>
    <dbReference type="NCBI Taxonomy" id="7213"/>
    <lineage>
        <taxon>Eukaryota</taxon>
        <taxon>Metazoa</taxon>
        <taxon>Ecdysozoa</taxon>
        <taxon>Arthropoda</taxon>
        <taxon>Hexapoda</taxon>
        <taxon>Insecta</taxon>
        <taxon>Pterygota</taxon>
        <taxon>Neoptera</taxon>
        <taxon>Endopterygota</taxon>
        <taxon>Diptera</taxon>
        <taxon>Brachycera</taxon>
        <taxon>Muscomorpha</taxon>
        <taxon>Tephritoidea</taxon>
        <taxon>Tephritidae</taxon>
        <taxon>Ceratitis</taxon>
        <taxon>Ceratitis</taxon>
    </lineage>
</organism>
<keyword evidence="11" id="KW-0234">DNA repair</keyword>
<dbReference type="Gene3D" id="3.40.50.10130">
    <property type="match status" value="1"/>
</dbReference>
<evidence type="ECO:0000256" key="12">
    <source>
        <dbReference type="ARBA" id="ARBA00023242"/>
    </source>
</evidence>
<evidence type="ECO:0000256" key="13">
    <source>
        <dbReference type="ARBA" id="ARBA00023254"/>
    </source>
</evidence>
<comment type="similarity">
    <text evidence="3">Belongs to the EME1/MMS4 family.</text>
</comment>
<dbReference type="InterPro" id="IPR006166">
    <property type="entry name" value="ERCC4_domain"/>
</dbReference>
<name>W8BSP2_CERCA</name>
<dbReference type="GO" id="GO:0003677">
    <property type="term" value="F:DNA binding"/>
    <property type="evidence" value="ECO:0007669"/>
    <property type="project" value="InterPro"/>
</dbReference>
<evidence type="ECO:0000259" key="14">
    <source>
        <dbReference type="SMART" id="SM00891"/>
    </source>
</evidence>
<keyword evidence="7" id="KW-0227">DNA damage</keyword>
<dbReference type="Gene3D" id="1.10.150.670">
    <property type="entry name" value="Crossover junction endonuclease EME1, DNA-binding domain"/>
    <property type="match status" value="1"/>
</dbReference>
<comment type="subcellular location">
    <subcellularLocation>
        <location evidence="2">Nucleus</location>
    </subcellularLocation>
</comment>
<dbReference type="GO" id="GO:0031573">
    <property type="term" value="P:mitotic intra-S DNA damage checkpoint signaling"/>
    <property type="evidence" value="ECO:0007669"/>
    <property type="project" value="TreeGrafter"/>
</dbReference>
<dbReference type="GO" id="GO:0005634">
    <property type="term" value="C:nucleus"/>
    <property type="evidence" value="ECO:0007669"/>
    <property type="project" value="UniProtKB-SubCell"/>
</dbReference>
<evidence type="ECO:0000256" key="5">
    <source>
        <dbReference type="ARBA" id="ARBA00022723"/>
    </source>
</evidence>
<dbReference type="InterPro" id="IPR033310">
    <property type="entry name" value="Mms4/EME1/EME2"/>
</dbReference>
<dbReference type="OrthoDB" id="343092at2759"/>
<evidence type="ECO:0000256" key="3">
    <source>
        <dbReference type="ARBA" id="ARBA00005313"/>
    </source>
</evidence>
<evidence type="ECO:0000256" key="1">
    <source>
        <dbReference type="ARBA" id="ARBA00001946"/>
    </source>
</evidence>
<feature type="domain" description="ERCC4" evidence="14">
    <location>
        <begin position="30"/>
        <end position="259"/>
    </location>
</feature>
<keyword evidence="8" id="KW-0378">Hydrolase</keyword>
<keyword evidence="5" id="KW-0479">Metal-binding</keyword>
<dbReference type="Pfam" id="PF21292">
    <property type="entry name" value="EME1-MUS81_C"/>
    <property type="match status" value="1"/>
</dbReference>
<comment type="cofactor">
    <cofactor evidence="1">
        <name>Mg(2+)</name>
        <dbReference type="ChEBI" id="CHEBI:18420"/>
    </cofactor>
</comment>
<dbReference type="GO" id="GO:0006302">
    <property type="term" value="P:double-strand break repair"/>
    <property type="evidence" value="ECO:0007669"/>
    <property type="project" value="TreeGrafter"/>
</dbReference>
<dbReference type="GO" id="GO:0031297">
    <property type="term" value="P:replication fork processing"/>
    <property type="evidence" value="ECO:0007669"/>
    <property type="project" value="TreeGrafter"/>
</dbReference>
<dbReference type="GO" id="GO:0008821">
    <property type="term" value="F:crossover junction DNA endonuclease activity"/>
    <property type="evidence" value="ECO:0007669"/>
    <property type="project" value="TreeGrafter"/>
</dbReference>
<evidence type="ECO:0000256" key="9">
    <source>
        <dbReference type="ARBA" id="ARBA00022842"/>
    </source>
</evidence>
<evidence type="ECO:0000256" key="8">
    <source>
        <dbReference type="ARBA" id="ARBA00022801"/>
    </source>
</evidence>
<gene>
    <name evidence="15" type="primary">EME1</name>
</gene>
<dbReference type="GO" id="GO:0048476">
    <property type="term" value="C:Holliday junction resolvase complex"/>
    <property type="evidence" value="ECO:0007669"/>
    <property type="project" value="InterPro"/>
</dbReference>
<keyword evidence="6 15" id="KW-0255">Endonuclease</keyword>
<keyword evidence="10" id="KW-0233">DNA recombination</keyword>
<reference evidence="15" key="2">
    <citation type="journal article" date="2014" name="BMC Genomics">
        <title>A genomic perspective to assessing quality of mass-reared SIT flies used in Mediterranean fruit fly (Ceratitis capitata) eradication in California.</title>
        <authorList>
            <person name="Calla B."/>
            <person name="Hall B."/>
            <person name="Hou S."/>
            <person name="Geib S.M."/>
        </authorList>
    </citation>
    <scope>NUCLEOTIDE SEQUENCE</scope>
</reference>